<evidence type="ECO:0000313" key="1">
    <source>
        <dbReference type="EMBL" id="CAF0897556.1"/>
    </source>
</evidence>
<dbReference type="EMBL" id="CAJNOQ010001592">
    <property type="protein sequence ID" value="CAF0905404.1"/>
    <property type="molecule type" value="Genomic_DNA"/>
</dbReference>
<proteinExistence type="predicted"/>
<evidence type="ECO:0000313" key="5">
    <source>
        <dbReference type="Proteomes" id="UP000663829"/>
    </source>
</evidence>
<keyword evidence="5" id="KW-1185">Reference proteome</keyword>
<evidence type="ECO:0000313" key="3">
    <source>
        <dbReference type="EMBL" id="CAF3678782.1"/>
    </source>
</evidence>
<accession>A0A813ZX63</accession>
<organism evidence="2 5">
    <name type="scientific">Didymodactylos carnosus</name>
    <dbReference type="NCBI Taxonomy" id="1234261"/>
    <lineage>
        <taxon>Eukaryota</taxon>
        <taxon>Metazoa</taxon>
        <taxon>Spiralia</taxon>
        <taxon>Gnathifera</taxon>
        <taxon>Rotifera</taxon>
        <taxon>Eurotatoria</taxon>
        <taxon>Bdelloidea</taxon>
        <taxon>Philodinida</taxon>
        <taxon>Philodinidae</taxon>
        <taxon>Didymodactylos</taxon>
    </lineage>
</organism>
<evidence type="ECO:0000313" key="2">
    <source>
        <dbReference type="EMBL" id="CAF0905404.1"/>
    </source>
</evidence>
<dbReference type="EMBL" id="CAJOBA010003345">
    <property type="protein sequence ID" value="CAF3678782.1"/>
    <property type="molecule type" value="Genomic_DNA"/>
</dbReference>
<comment type="caution">
    <text evidence="2">The sequence shown here is derived from an EMBL/GenBank/DDBJ whole genome shotgun (WGS) entry which is preliminary data.</text>
</comment>
<evidence type="ECO:0000313" key="4">
    <source>
        <dbReference type="EMBL" id="CAF3687230.1"/>
    </source>
</evidence>
<dbReference type="EMBL" id="CAJNOK010003344">
    <property type="protein sequence ID" value="CAF0897556.1"/>
    <property type="molecule type" value="Genomic_DNA"/>
</dbReference>
<dbReference type="OrthoDB" id="10009096at2759"/>
<dbReference type="Proteomes" id="UP000677228">
    <property type="component" value="Unassembled WGS sequence"/>
</dbReference>
<sequence>MECLKLYQKFISIVVIHASYREHVLPISFKLIPGKSVIRIQGILDSLTMNDSFDLYASLKYNEPKKRQRALTTIPLKLDVTKLLTSSYSKVIFTDGYSSLKQDNQYERTLFTDQMEVPCIGRNKQHFDFAEMVTIDIDGDSTRLPLMCKMIIIPQAANQGEQHILVRDANVQWGYEQQQQIELMRIANGYDERVLLTKTNSFDDLFYNSPRTNRFYDHDKRLRYASLTSMKTDNSYKKSLTITPSSSLRVNRLLNRRSMSGNTIWDKSQYYSIPYYQYRSRRNGSKNVGIQVNSNDLKSFPYDSLYNFSLNKKNLIDNDCVQRYSVTVIVPVKNRRKHKLSLLSNGLTNNKNHRTMEIQIPVNNRSKHTTVQYIDTKELVTIQRTIDGQMIEDVS</sequence>
<dbReference type="Proteomes" id="UP000681722">
    <property type="component" value="Unassembled WGS sequence"/>
</dbReference>
<dbReference type="Proteomes" id="UP000663829">
    <property type="component" value="Unassembled WGS sequence"/>
</dbReference>
<dbReference type="EMBL" id="CAJOBC010001592">
    <property type="protein sequence ID" value="CAF3687230.1"/>
    <property type="molecule type" value="Genomic_DNA"/>
</dbReference>
<dbReference type="Proteomes" id="UP000682733">
    <property type="component" value="Unassembled WGS sequence"/>
</dbReference>
<gene>
    <name evidence="2" type="ORF">GPM918_LOCUS8861</name>
    <name evidence="1" type="ORF">OVA965_LOCUS9453</name>
    <name evidence="4" type="ORF">SRO942_LOCUS8862</name>
    <name evidence="3" type="ORF">TMI583_LOCUS9449</name>
</gene>
<protein>
    <submittedName>
        <fullName evidence="2">Uncharacterized protein</fullName>
    </submittedName>
</protein>
<reference evidence="2" key="1">
    <citation type="submission" date="2021-02" db="EMBL/GenBank/DDBJ databases">
        <authorList>
            <person name="Nowell W R."/>
        </authorList>
    </citation>
    <scope>NUCLEOTIDE SEQUENCE</scope>
</reference>
<dbReference type="AlphaFoldDB" id="A0A813ZX63"/>
<name>A0A813ZX63_9BILA</name>